<gene>
    <name evidence="5" type="ORF">Micbo1qcDRAFT_229324</name>
</gene>
<dbReference type="GO" id="GO:0030488">
    <property type="term" value="P:tRNA methylation"/>
    <property type="evidence" value="ECO:0007669"/>
    <property type="project" value="TreeGrafter"/>
</dbReference>
<evidence type="ECO:0000256" key="3">
    <source>
        <dbReference type="SAM" id="MobiDB-lite"/>
    </source>
</evidence>
<proteinExistence type="predicted"/>
<reference evidence="6" key="1">
    <citation type="submission" date="2016-02" db="EMBL/GenBank/DDBJ databases">
        <title>Draft genome sequence of Microdochium bolleyi, a fungal endophyte of beachgrass.</title>
        <authorList>
            <consortium name="DOE Joint Genome Institute"/>
            <person name="David A.S."/>
            <person name="May G."/>
            <person name="Haridas S."/>
            <person name="Lim J."/>
            <person name="Wang M."/>
            <person name="Labutti K."/>
            <person name="Lipzen A."/>
            <person name="Barry K."/>
            <person name="Grigoriev I.V."/>
        </authorList>
    </citation>
    <scope>NUCLEOTIDE SEQUENCE [LARGE SCALE GENOMIC DNA]</scope>
    <source>
        <strain evidence="6">J235TASD1</strain>
    </source>
</reference>
<evidence type="ECO:0000259" key="4">
    <source>
        <dbReference type="PROSITE" id="PS51684"/>
    </source>
</evidence>
<feature type="compositionally biased region" description="Basic and acidic residues" evidence="3">
    <location>
        <begin position="332"/>
        <end position="343"/>
    </location>
</feature>
<feature type="region of interest" description="Disordered" evidence="3">
    <location>
        <begin position="329"/>
        <end position="350"/>
    </location>
</feature>
<dbReference type="GO" id="GO:0005737">
    <property type="term" value="C:cytoplasm"/>
    <property type="evidence" value="ECO:0007669"/>
    <property type="project" value="TreeGrafter"/>
</dbReference>
<evidence type="ECO:0000313" key="5">
    <source>
        <dbReference type="EMBL" id="KXJ96401.1"/>
    </source>
</evidence>
<organism evidence="5 6">
    <name type="scientific">Microdochium bolleyi</name>
    <dbReference type="NCBI Taxonomy" id="196109"/>
    <lineage>
        <taxon>Eukaryota</taxon>
        <taxon>Fungi</taxon>
        <taxon>Dikarya</taxon>
        <taxon>Ascomycota</taxon>
        <taxon>Pezizomycotina</taxon>
        <taxon>Sordariomycetes</taxon>
        <taxon>Xylariomycetidae</taxon>
        <taxon>Xylariales</taxon>
        <taxon>Microdochiaceae</taxon>
        <taxon>Microdochium</taxon>
    </lineage>
</organism>
<feature type="compositionally biased region" description="Polar residues" evidence="3">
    <location>
        <begin position="482"/>
        <end position="492"/>
    </location>
</feature>
<dbReference type="GO" id="GO:0008757">
    <property type="term" value="F:S-adenosylmethionine-dependent methyltransferase activity"/>
    <property type="evidence" value="ECO:0007669"/>
    <property type="project" value="InterPro"/>
</dbReference>
<dbReference type="FunCoup" id="A0A136JGW8">
    <property type="interactions" value="26"/>
</dbReference>
<feature type="domain" description="SAM-dependent methyltransferase TRM5/TYW2-type" evidence="4">
    <location>
        <begin position="139"/>
        <end position="524"/>
    </location>
</feature>
<evidence type="ECO:0000256" key="2">
    <source>
        <dbReference type="ARBA" id="ARBA00049400"/>
    </source>
</evidence>
<feature type="region of interest" description="Disordered" evidence="3">
    <location>
        <begin position="1"/>
        <end position="23"/>
    </location>
</feature>
<dbReference type="AlphaFoldDB" id="A0A136JGW8"/>
<dbReference type="InterPro" id="IPR030382">
    <property type="entry name" value="MeTrfase_TRM5/TYW2"/>
</dbReference>
<sequence>MTDNQQGRPANDRRPRPKRKAAAQNPIEAAVLAWLGLLPQDTSTSEAATQHQNPTLLAQAPRRWTVYEPMVLLPTGSLSSPEWSSLLSRLGQQNPAIVQNLWQGILTEISRKTGAKQPLTHLAINEGIPLVRDQNQQQPEQSQDNILRSPSGLAMLYGDFGPSLGSRSDIGSISSQATPTDDDFEKAFWVSTKQNGICQTWAPRWTMFSRGNIKEKARLLDFHASKNSSALPKSTSNDSASETLSQQPDGKHDGTIASTLGIKLRSCYAVDMYAGIGYFVFSYARLGLRVLCWEINPWSVEGLRRGAEANGWTVRVVRTEEELARPTPELVPRTRDGGYETGKRARVGPRTRTEEAAQIVVFLEDNKHAARRIAELREAWQNKTGAREADNDASSIIQDRNTKVLLPAAAQAQPLEVLHVNGGLLPASTGSWPGAWDVTSTSQDAWLHLHENVGVADVERRKTEIELWFRDYQDQQRSRQSAEGTGSLSSSPEPRRAARVEHVELVKTFAPDVWHCVFDVYVTSRVNEGPSGG</sequence>
<dbReference type="GO" id="GO:0008175">
    <property type="term" value="F:tRNA methyltransferase activity"/>
    <property type="evidence" value="ECO:0007669"/>
    <property type="project" value="TreeGrafter"/>
</dbReference>
<evidence type="ECO:0000313" key="6">
    <source>
        <dbReference type="Proteomes" id="UP000070501"/>
    </source>
</evidence>
<feature type="region of interest" description="Disordered" evidence="3">
    <location>
        <begin position="228"/>
        <end position="252"/>
    </location>
</feature>
<feature type="region of interest" description="Disordered" evidence="3">
    <location>
        <begin position="476"/>
        <end position="495"/>
    </location>
</feature>
<dbReference type="PIRSF" id="PIRSF038972">
    <property type="entry name" value="Trm12"/>
    <property type="match status" value="1"/>
</dbReference>
<protein>
    <recommendedName>
        <fullName evidence="1">tRNA(Phe) (4-demethylwyosine(37)-C(7)) aminocarboxypropyltransferase</fullName>
        <ecNumber evidence="1">2.5.1.114</ecNumber>
    </recommendedName>
</protein>
<name>A0A136JGW8_9PEZI</name>
<keyword evidence="5" id="KW-0489">Methyltransferase</keyword>
<dbReference type="PANTHER" id="PTHR23245">
    <property type="entry name" value="TRNA METHYLTRANSFERASE"/>
    <property type="match status" value="1"/>
</dbReference>
<comment type="catalytic activity">
    <reaction evidence="2">
        <text>4-demethylwyosine(37) in tRNA(Phe) + S-adenosyl-L-methionine = 4-demethyl-7-[(3S)-3-amino-3-carboxypropyl]wyosine(37) in tRNA(Phe) + S-methyl-5'-thioadenosine + H(+)</text>
        <dbReference type="Rhea" id="RHEA:36355"/>
        <dbReference type="Rhea" id="RHEA-COMP:10164"/>
        <dbReference type="Rhea" id="RHEA-COMP:10378"/>
        <dbReference type="ChEBI" id="CHEBI:15378"/>
        <dbReference type="ChEBI" id="CHEBI:17509"/>
        <dbReference type="ChEBI" id="CHEBI:59789"/>
        <dbReference type="ChEBI" id="CHEBI:64315"/>
        <dbReference type="ChEBI" id="CHEBI:73550"/>
        <dbReference type="EC" id="2.5.1.114"/>
    </reaction>
</comment>
<dbReference type="OrthoDB" id="2387925at2759"/>
<feature type="compositionally biased region" description="Polar residues" evidence="3">
    <location>
        <begin position="228"/>
        <end position="248"/>
    </location>
</feature>
<dbReference type="InterPro" id="IPR029063">
    <property type="entry name" value="SAM-dependent_MTases_sf"/>
</dbReference>
<dbReference type="EMBL" id="KQ964245">
    <property type="protein sequence ID" value="KXJ96401.1"/>
    <property type="molecule type" value="Genomic_DNA"/>
</dbReference>
<dbReference type="STRING" id="196109.A0A136JGW8"/>
<dbReference type="GO" id="GO:0031591">
    <property type="term" value="P:wybutosine biosynthetic process"/>
    <property type="evidence" value="ECO:0007669"/>
    <property type="project" value="InterPro"/>
</dbReference>
<keyword evidence="5" id="KW-0808">Transferase</keyword>
<dbReference type="SUPFAM" id="SSF53335">
    <property type="entry name" value="S-adenosyl-L-methionine-dependent methyltransferases"/>
    <property type="match status" value="1"/>
</dbReference>
<evidence type="ECO:0000256" key="1">
    <source>
        <dbReference type="ARBA" id="ARBA00012265"/>
    </source>
</evidence>
<accession>A0A136JGW8</accession>
<dbReference type="InterPro" id="IPR026274">
    <property type="entry name" value="tRNA_wybutosine_synth_prot_2"/>
</dbReference>
<dbReference type="Gene3D" id="3.40.50.150">
    <property type="entry name" value="Vaccinia Virus protein VP39"/>
    <property type="match status" value="1"/>
</dbReference>
<keyword evidence="6" id="KW-1185">Reference proteome</keyword>
<dbReference type="Proteomes" id="UP000070501">
    <property type="component" value="Unassembled WGS sequence"/>
</dbReference>
<dbReference type="InParanoid" id="A0A136JGW8"/>
<dbReference type="PANTHER" id="PTHR23245:SF25">
    <property type="entry name" value="TRNA WYBUTOSINE-SYNTHESIZING PROTEIN 2 HOMOLOG"/>
    <property type="match status" value="1"/>
</dbReference>
<dbReference type="PROSITE" id="PS51684">
    <property type="entry name" value="SAM_MT_TRM5_TYW2"/>
    <property type="match status" value="1"/>
</dbReference>
<dbReference type="EC" id="2.5.1.114" evidence="1"/>
<dbReference type="GO" id="GO:0102522">
    <property type="term" value="F:tRNA 4-demethylwyosine alpha-amino-alpha-carboxypropyltransferase activity"/>
    <property type="evidence" value="ECO:0007669"/>
    <property type="project" value="UniProtKB-EC"/>
</dbReference>